<dbReference type="AlphaFoldDB" id="A0A2M6WCR8"/>
<proteinExistence type="inferred from homology"/>
<dbReference type="Pfam" id="PF01252">
    <property type="entry name" value="Peptidase_A8"/>
    <property type="match status" value="1"/>
</dbReference>
<feature type="active site" evidence="9">
    <location>
        <position position="113"/>
    </location>
</feature>
<dbReference type="PANTHER" id="PTHR33695">
    <property type="entry name" value="LIPOPROTEIN SIGNAL PEPTIDASE"/>
    <property type="match status" value="1"/>
</dbReference>
<dbReference type="HAMAP" id="MF_00161">
    <property type="entry name" value="LspA"/>
    <property type="match status" value="1"/>
</dbReference>
<feature type="transmembrane region" description="Helical" evidence="9">
    <location>
        <begin position="57"/>
        <end position="78"/>
    </location>
</feature>
<reference evidence="12" key="1">
    <citation type="submission" date="2017-09" db="EMBL/GenBank/DDBJ databases">
        <title>Depth-based differentiation of microbial function through sediment-hosted aquifers and enrichment of novel symbionts in the deep terrestrial subsurface.</title>
        <authorList>
            <person name="Probst A.J."/>
            <person name="Ladd B."/>
            <person name="Jarett J.K."/>
            <person name="Geller-Mcgrath D.E."/>
            <person name="Sieber C.M.K."/>
            <person name="Emerson J.B."/>
            <person name="Anantharaman K."/>
            <person name="Thomas B.C."/>
            <person name="Malmstrom R."/>
            <person name="Stieglmeier M."/>
            <person name="Klingl A."/>
            <person name="Woyke T."/>
            <person name="Ryan C.M."/>
            <person name="Banfield J.F."/>
        </authorList>
    </citation>
    <scope>NUCLEOTIDE SEQUENCE [LARGE SCALE GENOMIC DNA]</scope>
</reference>
<dbReference type="GO" id="GO:0004190">
    <property type="term" value="F:aspartic-type endopeptidase activity"/>
    <property type="evidence" value="ECO:0007669"/>
    <property type="project" value="UniProtKB-UniRule"/>
</dbReference>
<accession>A0A2M6WCR8</accession>
<dbReference type="InterPro" id="IPR001872">
    <property type="entry name" value="Peptidase_A8"/>
</dbReference>
<evidence type="ECO:0000256" key="7">
    <source>
        <dbReference type="ARBA" id="ARBA00022989"/>
    </source>
</evidence>
<comment type="caution">
    <text evidence="11">The sequence shown here is derived from an EMBL/GenBank/DDBJ whole genome shotgun (WGS) entry which is preliminary data.</text>
</comment>
<evidence type="ECO:0000256" key="6">
    <source>
        <dbReference type="ARBA" id="ARBA00022801"/>
    </source>
</evidence>
<evidence type="ECO:0000256" key="9">
    <source>
        <dbReference type="HAMAP-Rule" id="MF_00161"/>
    </source>
</evidence>
<name>A0A2M6WCR8_9BACT</name>
<evidence type="ECO:0000256" key="1">
    <source>
        <dbReference type="ARBA" id="ARBA00006139"/>
    </source>
</evidence>
<dbReference type="EMBL" id="PFBO01000041">
    <property type="protein sequence ID" value="PIT90576.1"/>
    <property type="molecule type" value="Genomic_DNA"/>
</dbReference>
<comment type="function">
    <text evidence="9">This protein specifically catalyzes the removal of signal peptides from prolipoproteins.</text>
</comment>
<keyword evidence="7 9" id="KW-1133">Transmembrane helix</keyword>
<comment type="caution">
    <text evidence="9">Lacks conserved residue(s) required for the propagation of feature annotation.</text>
</comment>
<dbReference type="PANTHER" id="PTHR33695:SF1">
    <property type="entry name" value="LIPOPROTEIN SIGNAL PEPTIDASE"/>
    <property type="match status" value="1"/>
</dbReference>
<keyword evidence="8 9" id="KW-0472">Membrane</keyword>
<evidence type="ECO:0000256" key="3">
    <source>
        <dbReference type="ARBA" id="ARBA00022670"/>
    </source>
</evidence>
<comment type="subcellular location">
    <subcellularLocation>
        <location evidence="9">Cell membrane</location>
        <topology evidence="9">Multi-pass membrane protein</topology>
    </subcellularLocation>
</comment>
<comment type="catalytic activity">
    <reaction evidence="9">
        <text>Release of signal peptides from bacterial membrane prolipoproteins. Hydrolyzes -Xaa-Yaa-Zaa-|-(S,diacylglyceryl)Cys-, in which Xaa is hydrophobic (preferably Leu), and Yaa (Ala or Ser) and Zaa (Gly or Ala) have small, neutral side chains.</text>
        <dbReference type="EC" id="3.4.23.36"/>
    </reaction>
</comment>
<comment type="pathway">
    <text evidence="9">Protein modification; lipoprotein biosynthesis (signal peptide cleavage).</text>
</comment>
<dbReference type="UniPathway" id="UPA00665"/>
<feature type="transmembrane region" description="Helical" evidence="9">
    <location>
        <begin position="85"/>
        <end position="103"/>
    </location>
</feature>
<keyword evidence="2 9" id="KW-1003">Cell membrane</keyword>
<evidence type="ECO:0000256" key="5">
    <source>
        <dbReference type="ARBA" id="ARBA00022750"/>
    </source>
</evidence>
<dbReference type="GO" id="GO:0006508">
    <property type="term" value="P:proteolysis"/>
    <property type="evidence" value="ECO:0007669"/>
    <property type="project" value="UniProtKB-KW"/>
</dbReference>
<comment type="similarity">
    <text evidence="1 9 10">Belongs to the peptidase A8 family.</text>
</comment>
<sequence length="147" mass="16579">MFKSVLKSNLLLLLLFLLDRLIKYLVIHLLPLKGAFVSPYLKIKATLNPHLALSLPLANYLAAILSLIITVILIYYLIKSVKISLPLYFSLGLVIIGAISNLLDRFKFAGVIDYLDLWRLPTFNLSDLYIIIGLLLLTLSLRKLGKL</sequence>
<keyword evidence="3 9" id="KW-0645">Protease</keyword>
<evidence type="ECO:0000256" key="4">
    <source>
        <dbReference type="ARBA" id="ARBA00022692"/>
    </source>
</evidence>
<organism evidence="11 12">
    <name type="scientific">Candidatus Komeilibacteria bacterium CG10_big_fil_rev_8_21_14_0_10_41_13</name>
    <dbReference type="NCBI Taxonomy" id="1974476"/>
    <lineage>
        <taxon>Bacteria</taxon>
        <taxon>Candidatus Komeiliibacteriota</taxon>
    </lineage>
</organism>
<evidence type="ECO:0000256" key="10">
    <source>
        <dbReference type="RuleBase" id="RU004181"/>
    </source>
</evidence>
<feature type="active site" evidence="9">
    <location>
        <position position="127"/>
    </location>
</feature>
<dbReference type="GO" id="GO:0005886">
    <property type="term" value="C:plasma membrane"/>
    <property type="evidence" value="ECO:0007669"/>
    <property type="project" value="UniProtKB-SubCell"/>
</dbReference>
<keyword evidence="5 9" id="KW-0064">Aspartyl protease</keyword>
<keyword evidence="6 9" id="KW-0378">Hydrolase</keyword>
<evidence type="ECO:0000256" key="8">
    <source>
        <dbReference type="ARBA" id="ARBA00023136"/>
    </source>
</evidence>
<protein>
    <recommendedName>
        <fullName evidence="9">Lipoprotein signal peptidase</fullName>
        <ecNumber evidence="9">3.4.23.36</ecNumber>
    </recommendedName>
    <alternativeName>
        <fullName evidence="9">Prolipoprotein signal peptidase</fullName>
    </alternativeName>
    <alternativeName>
        <fullName evidence="9">Signal peptidase II</fullName>
        <shortName evidence="9">SPase II</shortName>
    </alternativeName>
</protein>
<evidence type="ECO:0000256" key="2">
    <source>
        <dbReference type="ARBA" id="ARBA00022475"/>
    </source>
</evidence>
<dbReference type="Proteomes" id="UP000230543">
    <property type="component" value="Unassembled WGS sequence"/>
</dbReference>
<feature type="transmembrane region" description="Helical" evidence="9">
    <location>
        <begin position="123"/>
        <end position="141"/>
    </location>
</feature>
<gene>
    <name evidence="9" type="primary">lspA</name>
    <name evidence="11" type="ORF">COU22_01405</name>
</gene>
<dbReference type="PRINTS" id="PR00781">
    <property type="entry name" value="LIPOSIGPTASE"/>
</dbReference>
<evidence type="ECO:0000313" key="11">
    <source>
        <dbReference type="EMBL" id="PIT90576.1"/>
    </source>
</evidence>
<keyword evidence="4 9" id="KW-0812">Transmembrane</keyword>
<evidence type="ECO:0000313" key="12">
    <source>
        <dbReference type="Proteomes" id="UP000230543"/>
    </source>
</evidence>
<dbReference type="EC" id="3.4.23.36" evidence="9"/>